<dbReference type="PANTHER" id="PTHR46825">
    <property type="entry name" value="D-ALANYL-D-ALANINE-CARBOXYPEPTIDASE/ENDOPEPTIDASE AMPH"/>
    <property type="match status" value="1"/>
</dbReference>
<dbReference type="RefSeq" id="WP_146866228.1">
    <property type="nucleotide sequence ID" value="NZ_BKAU01000005.1"/>
</dbReference>
<comment type="caution">
    <text evidence="3">The sequence shown here is derived from an EMBL/GenBank/DDBJ whole genome shotgun (WGS) entry which is preliminary data.</text>
</comment>
<evidence type="ECO:0000259" key="2">
    <source>
        <dbReference type="Pfam" id="PF00144"/>
    </source>
</evidence>
<evidence type="ECO:0000313" key="3">
    <source>
        <dbReference type="EMBL" id="GEP98058.1"/>
    </source>
</evidence>
<dbReference type="EMBL" id="BKAU01000005">
    <property type="protein sequence ID" value="GEP98058.1"/>
    <property type="molecule type" value="Genomic_DNA"/>
</dbReference>
<keyword evidence="1" id="KW-0732">Signal</keyword>
<dbReference type="PROSITE" id="PS51257">
    <property type="entry name" value="PROKAR_LIPOPROTEIN"/>
    <property type="match status" value="1"/>
</dbReference>
<proteinExistence type="predicted"/>
<evidence type="ECO:0000256" key="1">
    <source>
        <dbReference type="SAM" id="SignalP"/>
    </source>
</evidence>
<gene>
    <name evidence="3" type="ORF">CCY01nite_43180</name>
</gene>
<sequence length="399" mass="43904">MRWYYSNRYIKLCLLCLLLAACSKKDITPPIPPDTQSDTDEEQHIQDVDMPVIDTQITNFMALYNVPGASIAVTKNGRLVYAKGYGMADVEALEAVDTSSLFRIASLSKFITSIGIMKLVEDDQLELTDKVFGDDGLLGDTLGSLPYPVHVEDITVEYLLRHEGGGWGNSSNDPAFAQSTLNIDQLIGWAIDNRPLANPPGTNTDYSNLGFMILGRIIEKVSGQSYVDFIEENVLTPAGVTNMQIGASSLAGRKPNEVKYYGQSGQNPYGYNSNTFSRLRAAGSWIASAIDILRIMVHVDGFSTVPDILAPATITTMSTPSTISQYAFGIRISSVNHNWWHGGSLSGTRTWMVRTYHGYCWSILLNTRNTSSAFTTAIDHLIWPAVNSSSTVWPDQDLF</sequence>
<organism evidence="3 4">
    <name type="scientific">Chitinophaga cymbidii</name>
    <dbReference type="NCBI Taxonomy" id="1096750"/>
    <lineage>
        <taxon>Bacteria</taxon>
        <taxon>Pseudomonadati</taxon>
        <taxon>Bacteroidota</taxon>
        <taxon>Chitinophagia</taxon>
        <taxon>Chitinophagales</taxon>
        <taxon>Chitinophagaceae</taxon>
        <taxon>Chitinophaga</taxon>
    </lineage>
</organism>
<feature type="domain" description="Beta-lactamase-related" evidence="2">
    <location>
        <begin position="54"/>
        <end position="371"/>
    </location>
</feature>
<dbReference type="PANTHER" id="PTHR46825:SF7">
    <property type="entry name" value="D-ALANYL-D-ALANINE CARBOXYPEPTIDASE"/>
    <property type="match status" value="1"/>
</dbReference>
<reference evidence="3 4" key="1">
    <citation type="submission" date="2019-07" db="EMBL/GenBank/DDBJ databases">
        <title>Whole genome shotgun sequence of Chitinophaga cymbidii NBRC 109752.</title>
        <authorList>
            <person name="Hosoyama A."/>
            <person name="Uohara A."/>
            <person name="Ohji S."/>
            <person name="Ichikawa N."/>
        </authorList>
    </citation>
    <scope>NUCLEOTIDE SEQUENCE [LARGE SCALE GENOMIC DNA]</scope>
    <source>
        <strain evidence="3 4">NBRC 109752</strain>
    </source>
</reference>
<feature type="signal peptide" evidence="1">
    <location>
        <begin position="1"/>
        <end position="20"/>
    </location>
</feature>
<dbReference type="InterPro" id="IPR050491">
    <property type="entry name" value="AmpC-like"/>
</dbReference>
<dbReference type="AlphaFoldDB" id="A0A512RQU5"/>
<dbReference type="InterPro" id="IPR001466">
    <property type="entry name" value="Beta-lactam-related"/>
</dbReference>
<dbReference type="SUPFAM" id="SSF56601">
    <property type="entry name" value="beta-lactamase/transpeptidase-like"/>
    <property type="match status" value="1"/>
</dbReference>
<feature type="chain" id="PRO_5022239280" evidence="1">
    <location>
        <begin position="21"/>
        <end position="399"/>
    </location>
</feature>
<name>A0A512RQU5_9BACT</name>
<protein>
    <submittedName>
        <fullName evidence="3">Penicillin-binding protein</fullName>
    </submittedName>
</protein>
<accession>A0A512RQU5</accession>
<dbReference type="InterPro" id="IPR012338">
    <property type="entry name" value="Beta-lactam/transpept-like"/>
</dbReference>
<keyword evidence="4" id="KW-1185">Reference proteome</keyword>
<dbReference type="OrthoDB" id="9793489at2"/>
<dbReference type="Proteomes" id="UP000321436">
    <property type="component" value="Unassembled WGS sequence"/>
</dbReference>
<dbReference type="Gene3D" id="3.40.710.10">
    <property type="entry name" value="DD-peptidase/beta-lactamase superfamily"/>
    <property type="match status" value="1"/>
</dbReference>
<evidence type="ECO:0000313" key="4">
    <source>
        <dbReference type="Proteomes" id="UP000321436"/>
    </source>
</evidence>
<dbReference type="Pfam" id="PF00144">
    <property type="entry name" value="Beta-lactamase"/>
    <property type="match status" value="1"/>
</dbReference>